<keyword evidence="2 7" id="KW-0489">Methyltransferase</keyword>
<evidence type="ECO:0000256" key="2">
    <source>
        <dbReference type="ARBA" id="ARBA00022603"/>
    </source>
</evidence>
<keyword evidence="4" id="KW-0949">S-adenosyl-L-methionine</keyword>
<comment type="caution">
    <text evidence="7">The sequence shown here is derived from an EMBL/GenBank/DDBJ whole genome shotgun (WGS) entry which is preliminary data.</text>
</comment>
<dbReference type="PANTHER" id="PTHR43667:SF1">
    <property type="entry name" value="CYCLOPROPANE-FATTY-ACYL-PHOSPHOLIPID SYNTHASE"/>
    <property type="match status" value="1"/>
</dbReference>
<proteinExistence type="inferred from homology"/>
<keyword evidence="8" id="KW-1185">Reference proteome</keyword>
<sequence>MNHSKTLAQSPSPDMNAAALRILRRLLAGIERQPALRLGDVLLHEFEAHPEYTLIIRDPGLLRRLVLRPDPLLLAEAYFRGTIDIEGDLYTALGLKAHFEKFSLSWRDKLALLRDALILRVSDQDGLKPSRSLASRVARRFSHRHSRQTDRAAISFHYDVSNVFYGLWLDAERVYSCAYFETPDDTLDQAQRNKLEHICRKLRLQPGERLLDIGCGWGALVCWAAREHGVRAYGITLSQQQLEYARERIRSEGLQDLVTVELRDYRDLDGTAVFDKVSSIGMFEHVGLAHLPAYYAVVQRVLRPGGLFLNHGITHDEEGWNRTVATDFINRYVFPDGELDCVSNIQLGMERSGFEIHDVEGLRSHYALTLRHWVQRLEARREEALQEVDEVTFRVWRLYMAACALEFEAGGTGIYQIVASKRDDGRWPVPLTRRDLYSGTTPSKPMTVREK</sequence>
<evidence type="ECO:0000313" key="8">
    <source>
        <dbReference type="Proteomes" id="UP000003856"/>
    </source>
</evidence>
<dbReference type="OrthoDB" id="9782855at2"/>
<evidence type="ECO:0000256" key="4">
    <source>
        <dbReference type="ARBA" id="ARBA00022691"/>
    </source>
</evidence>
<dbReference type="CDD" id="cd02440">
    <property type="entry name" value="AdoMet_MTases"/>
    <property type="match status" value="1"/>
</dbReference>
<dbReference type="Pfam" id="PF02353">
    <property type="entry name" value="CMAS"/>
    <property type="match status" value="1"/>
</dbReference>
<keyword evidence="3 7" id="KW-0808">Transferase</keyword>
<dbReference type="PANTHER" id="PTHR43667">
    <property type="entry name" value="CYCLOPROPANE-FATTY-ACYL-PHOSPHOLIPID SYNTHASE"/>
    <property type="match status" value="1"/>
</dbReference>
<dbReference type="Gene3D" id="3.40.50.150">
    <property type="entry name" value="Vaccinia Virus protein VP39"/>
    <property type="match status" value="1"/>
</dbReference>
<dbReference type="GO" id="GO:0032259">
    <property type="term" value="P:methylation"/>
    <property type="evidence" value="ECO:0007669"/>
    <property type="project" value="UniProtKB-KW"/>
</dbReference>
<gene>
    <name evidence="7" type="ORF">AcdelDRAFT_1276</name>
</gene>
<organism evidence="7 8">
    <name type="scientific">Acidovorax delafieldii 2AN</name>
    <dbReference type="NCBI Taxonomy" id="573060"/>
    <lineage>
        <taxon>Bacteria</taxon>
        <taxon>Pseudomonadati</taxon>
        <taxon>Pseudomonadota</taxon>
        <taxon>Betaproteobacteria</taxon>
        <taxon>Burkholderiales</taxon>
        <taxon>Comamonadaceae</taxon>
        <taxon>Acidovorax</taxon>
    </lineage>
</organism>
<feature type="active site" evidence="6">
    <location>
        <position position="403"/>
    </location>
</feature>
<reference evidence="7 8" key="1">
    <citation type="submission" date="2009-05" db="EMBL/GenBank/DDBJ databases">
        <title>The draft genome of Acidovorax delafieldii 2AN.</title>
        <authorList>
            <consortium name="US DOE Joint Genome Institute (JGI-PGF)"/>
            <person name="Lucas S."/>
            <person name="Copeland A."/>
            <person name="Lapidus A."/>
            <person name="Glavina del Rio T."/>
            <person name="Tice H."/>
            <person name="Bruce D."/>
            <person name="Goodwin L."/>
            <person name="Pitluck S."/>
            <person name="Larimer F."/>
            <person name="Land M.L."/>
            <person name="Hauser L."/>
            <person name="Shelobolina E.S."/>
            <person name="Picardal F."/>
            <person name="Roden E."/>
            <person name="Emerson D."/>
        </authorList>
    </citation>
    <scope>NUCLEOTIDE SEQUENCE [LARGE SCALE GENOMIC DNA]</scope>
    <source>
        <strain evidence="7 8">2AN</strain>
    </source>
</reference>
<keyword evidence="5" id="KW-0443">Lipid metabolism</keyword>
<dbReference type="EC" id="2.1.1.79" evidence="7"/>
<dbReference type="PATRIC" id="fig|573060.9.peg.3890"/>
<accession>C5T2Z6</accession>
<dbReference type="PIRSF" id="PIRSF003085">
    <property type="entry name" value="CMAS"/>
    <property type="match status" value="1"/>
</dbReference>
<dbReference type="GO" id="GO:0008610">
    <property type="term" value="P:lipid biosynthetic process"/>
    <property type="evidence" value="ECO:0007669"/>
    <property type="project" value="InterPro"/>
</dbReference>
<evidence type="ECO:0000256" key="3">
    <source>
        <dbReference type="ARBA" id="ARBA00022679"/>
    </source>
</evidence>
<evidence type="ECO:0000256" key="5">
    <source>
        <dbReference type="ARBA" id="ARBA00023098"/>
    </source>
</evidence>
<dbReference type="InterPro" id="IPR029063">
    <property type="entry name" value="SAM-dependent_MTases_sf"/>
</dbReference>
<protein>
    <submittedName>
        <fullName evidence="7">Cyclopropane-fatty-acyl-phospholipid synthase</fullName>
        <ecNumber evidence="7">2.1.1.79</ecNumber>
    </submittedName>
</protein>
<evidence type="ECO:0000313" key="7">
    <source>
        <dbReference type="EMBL" id="EER61144.1"/>
    </source>
</evidence>
<dbReference type="InterPro" id="IPR050723">
    <property type="entry name" value="CFA/CMAS"/>
</dbReference>
<dbReference type="SUPFAM" id="SSF53335">
    <property type="entry name" value="S-adenosyl-L-methionine-dependent methyltransferases"/>
    <property type="match status" value="1"/>
</dbReference>
<dbReference type="EMBL" id="ACQT01000025">
    <property type="protein sequence ID" value="EER61144.1"/>
    <property type="molecule type" value="Genomic_DNA"/>
</dbReference>
<dbReference type="Proteomes" id="UP000003856">
    <property type="component" value="Unassembled WGS sequence"/>
</dbReference>
<dbReference type="GO" id="GO:0008825">
    <property type="term" value="F:cyclopropane-fatty-acyl-phospholipid synthase activity"/>
    <property type="evidence" value="ECO:0007669"/>
    <property type="project" value="UniProtKB-EC"/>
</dbReference>
<evidence type="ECO:0000256" key="1">
    <source>
        <dbReference type="ARBA" id="ARBA00010815"/>
    </source>
</evidence>
<dbReference type="AlphaFoldDB" id="C5T2Z6"/>
<name>C5T2Z6_ACIDE</name>
<dbReference type="RefSeq" id="WP_005794605.1">
    <property type="nucleotide sequence ID" value="NZ_ACQT01000025.1"/>
</dbReference>
<comment type="similarity">
    <text evidence="1">Belongs to the CFA/CMAS family.</text>
</comment>
<dbReference type="InterPro" id="IPR003333">
    <property type="entry name" value="CMAS"/>
</dbReference>
<evidence type="ECO:0000256" key="6">
    <source>
        <dbReference type="PIRSR" id="PIRSR003085-1"/>
    </source>
</evidence>